<evidence type="ECO:0008006" key="3">
    <source>
        <dbReference type="Google" id="ProtNLM"/>
    </source>
</evidence>
<sequence length="643" mass="73276">MRRYFYLTESNHWVGPYSFAGIIAEIVRTKIHLHTPVWSKHLSDGESEHPQKCIKRRKAAHEVLPRWLFSANIRETLRIWKKSIGKRISKDDGMAKILSKPLETGTLLNNAPVKYVLPSLTRISDFKALNKFEITLFYFTRESQVESSKHTAYTKHTDGQGFSFNIIMESIPDVGGVLFKESYGLHRSLYLQNKASTIKTGENSVKNFSTRVPYQPQQLKGNFSNLKTLTASEYNACYQRVIVPIRDTEFVGPAGSVLSTGRLICDKEAFNSHDSLIGPRFRTGISFLEMQIEGYSYQIYDLNESFMVIDSQQIMDHEVFRRHSLAIRKALGVVSGKYYADEAYYLTAQDQDFKSIEGPWFVFENETVITSRRVIDTQVFDRHKEDVKAGLSAGDRLPMSIQVFEGLCNKIVKEDEILRTVELVISAMGNSDPVQQGAMYSVALETLTGLLSKINEDKLNPVQDKEVFKRLKAELEGVVAGFSSEISVEGIQILNNKIRALNSPTNRDKLVKTFALYGINLTKEEIKTINERNTYLHGNSPLDASFAYELEQISLKLHNLILKLLLKYVGYSGHVVNLAALEFTKDETRIREYAEKVQQFSSNGLAEIKKIVEQKDFKKLSVAKEKWLKEVEQHKLPPIIEII</sequence>
<evidence type="ECO:0000313" key="2">
    <source>
        <dbReference type="Proteomes" id="UP000291117"/>
    </source>
</evidence>
<dbReference type="RefSeq" id="WP_131606837.1">
    <property type="nucleotide sequence ID" value="NZ_SJSM01000001.1"/>
</dbReference>
<dbReference type="AlphaFoldDB" id="A0A4V2MKU9"/>
<keyword evidence="2" id="KW-1185">Reference proteome</keyword>
<evidence type="ECO:0000313" key="1">
    <source>
        <dbReference type="EMBL" id="TCC99536.1"/>
    </source>
</evidence>
<comment type="caution">
    <text evidence="1">The sequence shown here is derived from an EMBL/GenBank/DDBJ whole genome shotgun (WGS) entry which is preliminary data.</text>
</comment>
<dbReference type="OrthoDB" id="662887at2"/>
<name>A0A4V2MKU9_9SPHI</name>
<protein>
    <recommendedName>
        <fullName evidence="3">ApeA N-terminal domain-containing protein</fullName>
    </recommendedName>
</protein>
<dbReference type="Proteomes" id="UP000291117">
    <property type="component" value="Unassembled WGS sequence"/>
</dbReference>
<gene>
    <name evidence="1" type="ORF">EZ444_02345</name>
</gene>
<reference evidence="1 2" key="1">
    <citation type="submission" date="2019-02" db="EMBL/GenBank/DDBJ databases">
        <title>Pedobacter sp. RP-3-8 sp. nov., isolated from Arctic soil.</title>
        <authorList>
            <person name="Dahal R.H."/>
        </authorList>
    </citation>
    <scope>NUCLEOTIDE SEQUENCE [LARGE SCALE GENOMIC DNA]</scope>
    <source>
        <strain evidence="1 2">RP-3-8</strain>
    </source>
</reference>
<dbReference type="EMBL" id="SJSM01000001">
    <property type="protein sequence ID" value="TCC99536.1"/>
    <property type="molecule type" value="Genomic_DNA"/>
</dbReference>
<proteinExistence type="predicted"/>
<organism evidence="1 2">
    <name type="scientific">Pedobacter hiemivivus</name>
    <dbReference type="NCBI Taxonomy" id="2530454"/>
    <lineage>
        <taxon>Bacteria</taxon>
        <taxon>Pseudomonadati</taxon>
        <taxon>Bacteroidota</taxon>
        <taxon>Sphingobacteriia</taxon>
        <taxon>Sphingobacteriales</taxon>
        <taxon>Sphingobacteriaceae</taxon>
        <taxon>Pedobacter</taxon>
    </lineage>
</organism>
<accession>A0A4V2MKU9</accession>